<proteinExistence type="predicted"/>
<accession>A0A840Z2T8</accession>
<name>A0A840Z2T8_9SPHN</name>
<dbReference type="Proteomes" id="UP000554342">
    <property type="component" value="Unassembled WGS sequence"/>
</dbReference>
<protein>
    <submittedName>
        <fullName evidence="1">Uncharacterized protein</fullName>
    </submittedName>
</protein>
<dbReference type="EMBL" id="JACIJI010000009">
    <property type="protein sequence ID" value="MBB5720119.1"/>
    <property type="molecule type" value="Genomic_DNA"/>
</dbReference>
<reference evidence="1 2" key="1">
    <citation type="submission" date="2020-08" db="EMBL/GenBank/DDBJ databases">
        <title>Genomic Encyclopedia of Type Strains, Phase IV (KMG-IV): sequencing the most valuable type-strain genomes for metagenomic binning, comparative biology and taxonomic classification.</title>
        <authorList>
            <person name="Goeker M."/>
        </authorList>
    </citation>
    <scope>NUCLEOTIDE SEQUENCE [LARGE SCALE GENOMIC DNA]</scope>
    <source>
        <strain evidence="1 2">DSM 27203</strain>
    </source>
</reference>
<organism evidence="1 2">
    <name type="scientific">Stakelama sediminis</name>
    <dbReference type="NCBI Taxonomy" id="463200"/>
    <lineage>
        <taxon>Bacteria</taxon>
        <taxon>Pseudomonadati</taxon>
        <taxon>Pseudomonadota</taxon>
        <taxon>Alphaproteobacteria</taxon>
        <taxon>Sphingomonadales</taxon>
        <taxon>Sphingomonadaceae</taxon>
        <taxon>Stakelama</taxon>
    </lineage>
</organism>
<gene>
    <name evidence="1" type="ORF">FHR23_003081</name>
</gene>
<evidence type="ECO:0000313" key="2">
    <source>
        <dbReference type="Proteomes" id="UP000554342"/>
    </source>
</evidence>
<sequence length="267" mass="29892">MSDLALFASFAVAQGILGFLIVKLLPSALIKFVDTEIERRSDIKLEKVKGQIEGSYATLKTSMEMLTASNTGLHPHIIESVSAMWNLIVQMKHDFSGMVTFDSLFLANEAAEAFQDEANHQNLIAFVEKHRDEFDNLTANGAVLEPNLDRHRLFCGDKLWLIFFVIRAVYMRSSLLIARSFQQHDLDDWRKDDGIRQLLSAVLPTAFIDDVQTRQIGGLSVAISQLEAEFLHEATRVMSGSKAMADSLTNMQSTMLLQTAQIAQQNN</sequence>
<keyword evidence="2" id="KW-1185">Reference proteome</keyword>
<comment type="caution">
    <text evidence="1">The sequence shown here is derived from an EMBL/GenBank/DDBJ whole genome shotgun (WGS) entry which is preliminary data.</text>
</comment>
<evidence type="ECO:0000313" key="1">
    <source>
        <dbReference type="EMBL" id="MBB5720119.1"/>
    </source>
</evidence>
<dbReference type="RefSeq" id="WP_345575133.1">
    <property type="nucleotide sequence ID" value="NZ_BAABIF010000007.1"/>
</dbReference>
<dbReference type="AlphaFoldDB" id="A0A840Z2T8"/>